<keyword evidence="2" id="KW-1185">Reference proteome</keyword>
<protein>
    <submittedName>
        <fullName evidence="1">Uncharacterized protein</fullName>
    </submittedName>
</protein>
<comment type="caution">
    <text evidence="1">The sequence shown here is derived from an EMBL/GenBank/DDBJ whole genome shotgun (WGS) entry which is preliminary data.</text>
</comment>
<name>A0ACC4CTD0_POPAL</name>
<accession>A0ACC4CTD0</accession>
<dbReference type="EMBL" id="RCHU02000002">
    <property type="protein sequence ID" value="KAL3604644.1"/>
    <property type="molecule type" value="Genomic_DNA"/>
</dbReference>
<gene>
    <name evidence="1" type="ORF">D5086_005503</name>
</gene>
<organism evidence="1 2">
    <name type="scientific">Populus alba</name>
    <name type="common">White poplar</name>
    <dbReference type="NCBI Taxonomy" id="43335"/>
    <lineage>
        <taxon>Eukaryota</taxon>
        <taxon>Viridiplantae</taxon>
        <taxon>Streptophyta</taxon>
        <taxon>Embryophyta</taxon>
        <taxon>Tracheophyta</taxon>
        <taxon>Spermatophyta</taxon>
        <taxon>Magnoliopsida</taxon>
        <taxon>eudicotyledons</taxon>
        <taxon>Gunneridae</taxon>
        <taxon>Pentapetalae</taxon>
        <taxon>rosids</taxon>
        <taxon>fabids</taxon>
        <taxon>Malpighiales</taxon>
        <taxon>Salicaceae</taxon>
        <taxon>Saliceae</taxon>
        <taxon>Populus</taxon>
    </lineage>
</organism>
<dbReference type="Proteomes" id="UP000309997">
    <property type="component" value="Unassembled WGS sequence"/>
</dbReference>
<sequence length="103" mass="11826">MRVMLKLKNYAKRSFPNWLKNNVEYQCNGIGSQLFGLAMGPSTLVKCYNGQHELLQLDINWGNNEEEQEQEDDDDGDSDGDDDDENMVLCDDDDMVRSDDNNE</sequence>
<evidence type="ECO:0000313" key="1">
    <source>
        <dbReference type="EMBL" id="KAL3604644.1"/>
    </source>
</evidence>
<proteinExistence type="predicted"/>
<reference evidence="1 2" key="1">
    <citation type="journal article" date="2024" name="Plant Biotechnol. J.">
        <title>Genome and CRISPR/Cas9 system of a widespread forest tree (Populus alba) in the world.</title>
        <authorList>
            <person name="Liu Y.J."/>
            <person name="Jiang P.F."/>
            <person name="Han X.M."/>
            <person name="Li X.Y."/>
            <person name="Wang H.M."/>
            <person name="Wang Y.J."/>
            <person name="Wang X.X."/>
            <person name="Zeng Q.Y."/>
        </authorList>
    </citation>
    <scope>NUCLEOTIDE SEQUENCE [LARGE SCALE GENOMIC DNA]</scope>
    <source>
        <strain evidence="2">cv. PAL-ZL1</strain>
    </source>
</reference>
<evidence type="ECO:0000313" key="2">
    <source>
        <dbReference type="Proteomes" id="UP000309997"/>
    </source>
</evidence>